<dbReference type="AlphaFoldDB" id="A0A1H9XHI9"/>
<reference evidence="3" key="1">
    <citation type="submission" date="2016-10" db="EMBL/GenBank/DDBJ databases">
        <authorList>
            <person name="Varghese N."/>
            <person name="Submissions S."/>
        </authorList>
    </citation>
    <scope>NUCLEOTIDE SEQUENCE [LARGE SCALE GENOMIC DNA]</scope>
    <source>
        <strain evidence="3">DSM 44260</strain>
    </source>
</reference>
<dbReference type="InterPro" id="IPR000182">
    <property type="entry name" value="GNAT_dom"/>
</dbReference>
<dbReference type="Proteomes" id="UP000199051">
    <property type="component" value="Unassembled WGS sequence"/>
</dbReference>
<name>A0A1H9XHI9_9PSEU</name>
<evidence type="ECO:0000313" key="2">
    <source>
        <dbReference type="EMBL" id="SES45668.1"/>
    </source>
</evidence>
<gene>
    <name evidence="2" type="ORF">SAMN04487818_115130</name>
</gene>
<dbReference type="STRING" id="155974.SAMN04487818_115130"/>
<dbReference type="InterPro" id="IPR016181">
    <property type="entry name" value="Acyl_CoA_acyltransferase"/>
</dbReference>
<keyword evidence="2" id="KW-0808">Transferase</keyword>
<dbReference type="EMBL" id="FOGI01000015">
    <property type="protein sequence ID" value="SES45668.1"/>
    <property type="molecule type" value="Genomic_DNA"/>
</dbReference>
<proteinExistence type="predicted"/>
<dbReference type="Pfam" id="PF13302">
    <property type="entry name" value="Acetyltransf_3"/>
    <property type="match status" value="1"/>
</dbReference>
<accession>A0A1H9XHI9</accession>
<dbReference type="PANTHER" id="PTHR43792">
    <property type="entry name" value="GNAT FAMILY, PUTATIVE (AFU_ORTHOLOGUE AFUA_3G00765)-RELATED-RELATED"/>
    <property type="match status" value="1"/>
</dbReference>
<feature type="domain" description="N-acetyltransferase" evidence="1">
    <location>
        <begin position="2"/>
        <end position="128"/>
    </location>
</feature>
<sequence length="204" mass="21488">MLRKAHPTDRDALVELSTDPKVRAHLGGPHPREAVERRLDETGTAHATSEPGSYVIADKTTDEAIGLIDLDRRPAHRPGHVVTGGGELELSSVLRRPFWGAGLAAEATAAVLRAAAAELPDQPVLIVTQTARALAARLGFDEVDTFPEFDAQQTLAVAALHAFRSRPAPDRRVPGRVIARGLDRGVSRVAVGLGGGGWGRGGSG</sequence>
<protein>
    <submittedName>
        <fullName evidence="2">Protein N-acetyltransferase, RimJ/RimL family</fullName>
    </submittedName>
</protein>
<keyword evidence="3" id="KW-1185">Reference proteome</keyword>
<organism evidence="2 3">
    <name type="scientific">Actinokineospora terrae</name>
    <dbReference type="NCBI Taxonomy" id="155974"/>
    <lineage>
        <taxon>Bacteria</taxon>
        <taxon>Bacillati</taxon>
        <taxon>Actinomycetota</taxon>
        <taxon>Actinomycetes</taxon>
        <taxon>Pseudonocardiales</taxon>
        <taxon>Pseudonocardiaceae</taxon>
        <taxon>Actinokineospora</taxon>
    </lineage>
</organism>
<dbReference type="PANTHER" id="PTHR43792:SF1">
    <property type="entry name" value="N-ACETYLTRANSFERASE DOMAIN-CONTAINING PROTEIN"/>
    <property type="match status" value="1"/>
</dbReference>
<evidence type="ECO:0000313" key="3">
    <source>
        <dbReference type="Proteomes" id="UP000199051"/>
    </source>
</evidence>
<dbReference type="Gene3D" id="3.40.630.30">
    <property type="match status" value="1"/>
</dbReference>
<evidence type="ECO:0000259" key="1">
    <source>
        <dbReference type="Pfam" id="PF13302"/>
    </source>
</evidence>
<dbReference type="SUPFAM" id="SSF55729">
    <property type="entry name" value="Acyl-CoA N-acyltransferases (Nat)"/>
    <property type="match status" value="1"/>
</dbReference>
<dbReference type="GO" id="GO:0016747">
    <property type="term" value="F:acyltransferase activity, transferring groups other than amino-acyl groups"/>
    <property type="evidence" value="ECO:0007669"/>
    <property type="project" value="InterPro"/>
</dbReference>
<dbReference type="InterPro" id="IPR051531">
    <property type="entry name" value="N-acetyltransferase"/>
</dbReference>